<reference evidence="6" key="1">
    <citation type="submission" date="2023-01" db="EMBL/GenBank/DDBJ databases">
        <title>Colletotrichum chrysophilum M932 genome sequence.</title>
        <authorList>
            <person name="Baroncelli R."/>
        </authorList>
    </citation>
    <scope>NUCLEOTIDE SEQUENCE</scope>
    <source>
        <strain evidence="6">M932</strain>
    </source>
</reference>
<keyword evidence="1" id="KW-0677">Repeat</keyword>
<feature type="compositionally biased region" description="Basic and acidic residues" evidence="4">
    <location>
        <begin position="975"/>
        <end position="1003"/>
    </location>
</feature>
<gene>
    <name evidence="6" type="ORF">CCHR01_16829</name>
</gene>
<feature type="repeat" description="ANK" evidence="3">
    <location>
        <begin position="186"/>
        <end position="208"/>
    </location>
</feature>
<dbReference type="PROSITE" id="PS50188">
    <property type="entry name" value="B302_SPRY"/>
    <property type="match status" value="1"/>
</dbReference>
<dbReference type="Pfam" id="PF12796">
    <property type="entry name" value="Ank_2"/>
    <property type="match status" value="5"/>
</dbReference>
<keyword evidence="2 3" id="KW-0040">ANK repeat</keyword>
<accession>A0AAD9A311</accession>
<name>A0AAD9A311_9PEZI</name>
<feature type="non-terminal residue" evidence="6">
    <location>
        <position position="1"/>
    </location>
</feature>
<dbReference type="Gene3D" id="2.60.120.920">
    <property type="match status" value="1"/>
</dbReference>
<dbReference type="InterPro" id="IPR044736">
    <property type="entry name" value="Gid1/RanBPM/SPLA_SPRY"/>
</dbReference>
<dbReference type="Proteomes" id="UP001243330">
    <property type="component" value="Unassembled WGS sequence"/>
</dbReference>
<evidence type="ECO:0000256" key="4">
    <source>
        <dbReference type="SAM" id="MobiDB-lite"/>
    </source>
</evidence>
<dbReference type="AlphaFoldDB" id="A0AAD9A311"/>
<evidence type="ECO:0000259" key="5">
    <source>
        <dbReference type="PROSITE" id="PS50188"/>
    </source>
</evidence>
<dbReference type="InterPro" id="IPR002110">
    <property type="entry name" value="Ankyrin_rpt"/>
</dbReference>
<dbReference type="SMART" id="SM00248">
    <property type="entry name" value="ANK"/>
    <property type="match status" value="20"/>
</dbReference>
<feature type="repeat" description="ANK" evidence="3">
    <location>
        <begin position="225"/>
        <end position="257"/>
    </location>
</feature>
<feature type="repeat" description="ANK" evidence="3">
    <location>
        <begin position="587"/>
        <end position="619"/>
    </location>
</feature>
<evidence type="ECO:0000313" key="6">
    <source>
        <dbReference type="EMBL" id="KAK1840536.1"/>
    </source>
</evidence>
<feature type="region of interest" description="Disordered" evidence="4">
    <location>
        <begin position="975"/>
        <end position="1022"/>
    </location>
</feature>
<feature type="repeat" description="ANK" evidence="3">
    <location>
        <begin position="153"/>
        <end position="185"/>
    </location>
</feature>
<organism evidence="6 7">
    <name type="scientific">Colletotrichum chrysophilum</name>
    <dbReference type="NCBI Taxonomy" id="1836956"/>
    <lineage>
        <taxon>Eukaryota</taxon>
        <taxon>Fungi</taxon>
        <taxon>Dikarya</taxon>
        <taxon>Ascomycota</taxon>
        <taxon>Pezizomycotina</taxon>
        <taxon>Sordariomycetes</taxon>
        <taxon>Hypocreomycetidae</taxon>
        <taxon>Glomerellales</taxon>
        <taxon>Glomerellaceae</taxon>
        <taxon>Colletotrichum</taxon>
        <taxon>Colletotrichum gloeosporioides species complex</taxon>
    </lineage>
</organism>
<dbReference type="SUPFAM" id="SSF48403">
    <property type="entry name" value="Ankyrin repeat"/>
    <property type="match status" value="2"/>
</dbReference>
<dbReference type="CDD" id="cd12885">
    <property type="entry name" value="SPRY_RanBP_like"/>
    <property type="match status" value="1"/>
</dbReference>
<dbReference type="PROSITE" id="PS50297">
    <property type="entry name" value="ANK_REP_REGION"/>
    <property type="match status" value="9"/>
</dbReference>
<dbReference type="Pfam" id="PF00622">
    <property type="entry name" value="SPRY"/>
    <property type="match status" value="1"/>
</dbReference>
<feature type="repeat" description="ANK" evidence="3">
    <location>
        <begin position="486"/>
        <end position="518"/>
    </location>
</feature>
<dbReference type="Pfam" id="PF00023">
    <property type="entry name" value="Ank"/>
    <property type="match status" value="2"/>
</dbReference>
<feature type="repeat" description="ANK" evidence="3">
    <location>
        <begin position="320"/>
        <end position="352"/>
    </location>
</feature>
<protein>
    <submittedName>
        <fullName evidence="6">Ankyrin-1</fullName>
    </submittedName>
</protein>
<dbReference type="PRINTS" id="PR01415">
    <property type="entry name" value="ANKYRIN"/>
</dbReference>
<dbReference type="InterPro" id="IPR036770">
    <property type="entry name" value="Ankyrin_rpt-contain_sf"/>
</dbReference>
<dbReference type="EMBL" id="JAQOWY010000552">
    <property type="protein sequence ID" value="KAK1840536.1"/>
    <property type="molecule type" value="Genomic_DNA"/>
</dbReference>
<keyword evidence="7" id="KW-1185">Reference proteome</keyword>
<feature type="compositionally biased region" description="Low complexity" evidence="4">
    <location>
        <begin position="1009"/>
        <end position="1022"/>
    </location>
</feature>
<feature type="domain" description="B30.2/SPRY" evidence="5">
    <location>
        <begin position="891"/>
        <end position="1131"/>
    </location>
</feature>
<evidence type="ECO:0000313" key="7">
    <source>
        <dbReference type="Proteomes" id="UP001243330"/>
    </source>
</evidence>
<comment type="caution">
    <text evidence="6">The sequence shown here is derived from an EMBL/GenBank/DDBJ whole genome shotgun (WGS) entry which is preliminary data.</text>
</comment>
<dbReference type="InterPro" id="IPR001870">
    <property type="entry name" value="B30.2/SPRY"/>
</dbReference>
<dbReference type="InterPro" id="IPR043136">
    <property type="entry name" value="B30.2/SPRY_sf"/>
</dbReference>
<feature type="repeat" description="ANK" evidence="3">
    <location>
        <begin position="453"/>
        <end position="485"/>
    </location>
</feature>
<dbReference type="PANTHER" id="PTHR24198:SF165">
    <property type="entry name" value="ANKYRIN REPEAT-CONTAINING PROTEIN-RELATED"/>
    <property type="match status" value="1"/>
</dbReference>
<evidence type="ECO:0000256" key="3">
    <source>
        <dbReference type="PROSITE-ProRule" id="PRU00023"/>
    </source>
</evidence>
<feature type="repeat" description="ANK" evidence="3">
    <location>
        <begin position="656"/>
        <end position="688"/>
    </location>
</feature>
<feature type="repeat" description="ANK" evidence="3">
    <location>
        <begin position="120"/>
        <end position="152"/>
    </location>
</feature>
<feature type="repeat" description="ANK" evidence="3">
    <location>
        <begin position="519"/>
        <end position="551"/>
    </location>
</feature>
<dbReference type="PANTHER" id="PTHR24198">
    <property type="entry name" value="ANKYRIN REPEAT AND PROTEIN KINASE DOMAIN-CONTAINING PROTEIN"/>
    <property type="match status" value="1"/>
</dbReference>
<proteinExistence type="predicted"/>
<evidence type="ECO:0000256" key="1">
    <source>
        <dbReference type="ARBA" id="ARBA00022737"/>
    </source>
</evidence>
<feature type="repeat" description="ANK" evidence="3">
    <location>
        <begin position="420"/>
        <end position="453"/>
    </location>
</feature>
<dbReference type="Gene3D" id="1.25.40.20">
    <property type="entry name" value="Ankyrin repeat-containing domain"/>
    <property type="match status" value="7"/>
</dbReference>
<dbReference type="PROSITE" id="PS50088">
    <property type="entry name" value="ANK_REPEAT"/>
    <property type="match status" value="11"/>
</dbReference>
<dbReference type="InterPro" id="IPR003877">
    <property type="entry name" value="SPRY_dom"/>
</dbReference>
<sequence>IVGDIVSEDSSLTFSQDEVGCTPLHAAACSGSIQTTEIMLAAAREKDQLAELINMKNSQDFMALHHAAERGFDLVCKVLIEASIEVDAYSGDARTGAALLASKHGHLASLRRIFPEDLEDGDQLLLEAARAGQMLIVQYLLKTGVSADGPEEAAKTPLSEAAARGHRDVVRTLLRFGADVNLQDAQRRTPLHYAAMAGMHEVAEILLNPASVDANETNIDARDFQRFTPLHNAARGGNERIVTLLLRHNASVDARTTSEETPLHFATRFPEVVHLLLKHHASVNARTTSEETPLHFATPVPEVVKLLLEAHAEVNAVDVLHQAPLHMATRNQCHQSVQMLLKAGADVRLADDDGGKRAVYHAIEHKDLPMVEDLYKLGDRPTEKEYLDDIAHAVKCSAADVLRFLIKDCGNSIHTKKVGDDQTLLHVACETIDSPEIVSFLIESGLDVNSLSASKTPLHLAAASAKIDSMLELLKYGADINMLDQNGDAPLHLAAQSGSDTAVRMLLEKGAPVDARGFDGETPLFCAVTGGHIAASRALVESDADCNKQTDTNRWSILHAASYLESPELLKFILSREVDVDPRSTNGGWTPLLESIDCNRLENVRLLLEAGADPNVKYDEDSTSIHLAFEKNNFEITRALLSHQGKWPVQLLITRNGYSFIHIAAETCSREIVQLLLESGAEYTTKTTDGSSCLTQAVKGKHADNLKLFLSREPPLDPQFRWESQDIEDAYWLAVSLNQTELVGIILEYDDSLELLKKENKDGLDPLQLALQSASPQYDFDGMEEPLPVDLVNRGIDPWGRKPLDRPSRFVQGLAFNGLRRKGFVEACIKAFPTDPQQAGLGFEELRAATEIDNSSLWEKLSPLLTQVEDETDQDDWNIHHFLSQSARRTLFAGCHQESAEMITKAPTAMVRADMSIGSDSESLVQISEDGLQVVFSGTSAESFDILSIRADHPLPPRTVGRSYFEVSIDAPKLEEPRKDPVPVEDRKNEEVSTEPVETKSEDPPEPELAPSPSTSSLSSSSSQESVSVNWCVSIGLSGTYAYLPRSHVGWNSWTVGYHSDDGYICEGGDEGYTKYETGSPSSPDSTVGCGVDYDSEEYFFTLNGKVADTEAQSSFASFILPSRMAVLKSN</sequence>
<evidence type="ECO:0000256" key="2">
    <source>
        <dbReference type="ARBA" id="ARBA00023043"/>
    </source>
</evidence>